<dbReference type="EMBL" id="JBHTMX010000074">
    <property type="protein sequence ID" value="MFD1332268.1"/>
    <property type="molecule type" value="Genomic_DNA"/>
</dbReference>
<dbReference type="Gene3D" id="2.40.50.100">
    <property type="match status" value="1"/>
</dbReference>
<evidence type="ECO:0000256" key="2">
    <source>
        <dbReference type="ARBA" id="ARBA00022692"/>
    </source>
</evidence>
<dbReference type="Pfam" id="PF25963">
    <property type="entry name" value="Beta-barrel_AAEA"/>
    <property type="match status" value="1"/>
</dbReference>
<dbReference type="Gene3D" id="2.40.30.170">
    <property type="match status" value="1"/>
</dbReference>
<protein>
    <submittedName>
        <fullName evidence="8">Efflux RND transporter periplasmic adaptor subunit</fullName>
    </submittedName>
</protein>
<evidence type="ECO:0000256" key="5">
    <source>
        <dbReference type="SAM" id="MobiDB-lite"/>
    </source>
</evidence>
<evidence type="ECO:0000313" key="9">
    <source>
        <dbReference type="Proteomes" id="UP001597171"/>
    </source>
</evidence>
<evidence type="ECO:0000259" key="7">
    <source>
        <dbReference type="Pfam" id="PF25963"/>
    </source>
</evidence>
<keyword evidence="3" id="KW-1133">Transmembrane helix</keyword>
<evidence type="ECO:0000259" key="6">
    <source>
        <dbReference type="Pfam" id="PF25917"/>
    </source>
</evidence>
<keyword evidence="9" id="KW-1185">Reference proteome</keyword>
<dbReference type="NCBIfam" id="TIGR01730">
    <property type="entry name" value="RND_mfp"/>
    <property type="match status" value="1"/>
</dbReference>
<comment type="caution">
    <text evidence="8">The sequence shown here is derived from an EMBL/GenBank/DDBJ whole genome shotgun (WGS) entry which is preliminary data.</text>
</comment>
<keyword evidence="4" id="KW-0472">Membrane</keyword>
<dbReference type="PANTHER" id="PTHR30367">
    <property type="entry name" value="P-HYDROXYBENZOIC ACID EFFLUX PUMP SUBUNIT AAEA-RELATED"/>
    <property type="match status" value="1"/>
</dbReference>
<dbReference type="RefSeq" id="WP_378775489.1">
    <property type="nucleotide sequence ID" value="NZ_JBHTMX010000074.1"/>
</dbReference>
<evidence type="ECO:0000313" key="8">
    <source>
        <dbReference type="EMBL" id="MFD1332268.1"/>
    </source>
</evidence>
<reference evidence="9" key="1">
    <citation type="journal article" date="2019" name="Int. J. Syst. Evol. Microbiol.">
        <title>The Global Catalogue of Microorganisms (GCM) 10K type strain sequencing project: providing services to taxonomists for standard genome sequencing and annotation.</title>
        <authorList>
            <consortium name="The Broad Institute Genomics Platform"/>
            <consortium name="The Broad Institute Genome Sequencing Center for Infectious Disease"/>
            <person name="Wu L."/>
            <person name="Ma J."/>
        </authorList>
    </citation>
    <scope>NUCLEOTIDE SEQUENCE [LARGE SCALE GENOMIC DNA]</scope>
    <source>
        <strain evidence="9">CCUG 61696</strain>
    </source>
</reference>
<dbReference type="Pfam" id="PF25917">
    <property type="entry name" value="BSH_RND"/>
    <property type="match status" value="1"/>
</dbReference>
<sequence length="290" mass="31859">MPSLTSGLRVAFTLLALAAAALAGTWLWRSYVYEPWTRDGRLRADIVRLAPDVAGQVSELKVRDNQQVRRGDVLFVVDRERYALALELARAVEAGRASDLEQRRRESERRERLTSSAVSEETREQARAAVAAADAALGQAVAERRTAELNLARTEVRAPVNGYVSNLLLRPGDYVTAGKPVIALVDSDSFYVAGYFEETKLRLIREGDRAVVRLMGHPEDLGGHVESVARAIADRDNVAGDDLIANINPSFAWVRLAQRVPVRIRLDAPPADLRLTAGLTATVVVETRTP</sequence>
<dbReference type="Proteomes" id="UP001597171">
    <property type="component" value="Unassembled WGS sequence"/>
</dbReference>
<dbReference type="SUPFAM" id="SSF111369">
    <property type="entry name" value="HlyD-like secretion proteins"/>
    <property type="match status" value="1"/>
</dbReference>
<feature type="domain" description="p-hydroxybenzoic acid efflux pump subunit AaeA-like beta-barrel" evidence="7">
    <location>
        <begin position="189"/>
        <end position="285"/>
    </location>
</feature>
<proteinExistence type="inferred from homology"/>
<dbReference type="InterPro" id="IPR058634">
    <property type="entry name" value="AaeA-lik-b-barrel"/>
</dbReference>
<comment type="similarity">
    <text evidence="1">Belongs to the membrane fusion protein (MFP) (TC 8.A.1) family.</text>
</comment>
<evidence type="ECO:0000256" key="4">
    <source>
        <dbReference type="ARBA" id="ARBA00023136"/>
    </source>
</evidence>
<accession>A0ABW3Z8D0</accession>
<feature type="region of interest" description="Disordered" evidence="5">
    <location>
        <begin position="99"/>
        <end position="121"/>
    </location>
</feature>
<feature type="compositionally biased region" description="Basic and acidic residues" evidence="5">
    <location>
        <begin position="99"/>
        <end position="113"/>
    </location>
</feature>
<dbReference type="PANTHER" id="PTHR30367:SF12">
    <property type="entry name" value="P-HYDROXYBENZOIC ACID EFFLUX PUMP SUBUNIT AAEA"/>
    <property type="match status" value="1"/>
</dbReference>
<keyword evidence="2" id="KW-0812">Transmembrane</keyword>
<feature type="domain" description="Multidrug resistance protein MdtA-like barrel-sandwich hybrid" evidence="6">
    <location>
        <begin position="46"/>
        <end position="185"/>
    </location>
</feature>
<dbReference type="InterPro" id="IPR058625">
    <property type="entry name" value="MdtA-like_BSH"/>
</dbReference>
<dbReference type="InterPro" id="IPR050393">
    <property type="entry name" value="MFP_Efflux_Pump"/>
</dbReference>
<evidence type="ECO:0000256" key="1">
    <source>
        <dbReference type="ARBA" id="ARBA00009477"/>
    </source>
</evidence>
<organism evidence="8 9">
    <name type="scientific">Methylopila musalis</name>
    <dbReference type="NCBI Taxonomy" id="1134781"/>
    <lineage>
        <taxon>Bacteria</taxon>
        <taxon>Pseudomonadati</taxon>
        <taxon>Pseudomonadota</taxon>
        <taxon>Alphaproteobacteria</taxon>
        <taxon>Hyphomicrobiales</taxon>
        <taxon>Methylopilaceae</taxon>
        <taxon>Methylopila</taxon>
    </lineage>
</organism>
<evidence type="ECO:0000256" key="3">
    <source>
        <dbReference type="ARBA" id="ARBA00022989"/>
    </source>
</evidence>
<gene>
    <name evidence="8" type="ORF">ACFQ4O_09695</name>
</gene>
<name>A0ABW3Z8D0_9HYPH</name>
<dbReference type="InterPro" id="IPR006143">
    <property type="entry name" value="RND_pump_MFP"/>
</dbReference>